<accession>A0A8J6HRF6</accession>
<gene>
    <name evidence="1" type="ORF">GEV33_004493</name>
</gene>
<sequence>MRFEKYSTRVPLRSREAVGSEGEGWCGQIGVSFSVQFESETAPPKGSLVGQIALCGSKSLSPFGLVRNLAQHFLPFRVQALPQIKTHVYANRSTESDFLTRGSLAGPRFPSSERSLCEEGHGIKEWYSGADLIQSSPPPPEGHHSPAVKQPFFFLFSVLSRRGLVPR</sequence>
<reference evidence="1" key="2">
    <citation type="submission" date="2021-08" db="EMBL/GenBank/DDBJ databases">
        <authorList>
            <person name="Eriksson T."/>
        </authorList>
    </citation>
    <scope>NUCLEOTIDE SEQUENCE</scope>
    <source>
        <strain evidence="1">Stoneville</strain>
        <tissue evidence="1">Whole head</tissue>
    </source>
</reference>
<protein>
    <submittedName>
        <fullName evidence="1">Uncharacterized protein</fullName>
    </submittedName>
</protein>
<dbReference type="AlphaFoldDB" id="A0A8J6HRF6"/>
<dbReference type="EMBL" id="JABDTM020017972">
    <property type="protein sequence ID" value="KAH0818298.1"/>
    <property type="molecule type" value="Genomic_DNA"/>
</dbReference>
<dbReference type="Proteomes" id="UP000719412">
    <property type="component" value="Unassembled WGS sequence"/>
</dbReference>
<keyword evidence="2" id="KW-1185">Reference proteome</keyword>
<proteinExistence type="predicted"/>
<reference evidence="1" key="1">
    <citation type="journal article" date="2020" name="J Insects Food Feed">
        <title>The yellow mealworm (Tenebrio molitor) genome: a resource for the emerging insects as food and feed industry.</title>
        <authorList>
            <person name="Eriksson T."/>
            <person name="Andere A."/>
            <person name="Kelstrup H."/>
            <person name="Emery V."/>
            <person name="Picard C."/>
        </authorList>
    </citation>
    <scope>NUCLEOTIDE SEQUENCE</scope>
    <source>
        <strain evidence="1">Stoneville</strain>
        <tissue evidence="1">Whole head</tissue>
    </source>
</reference>
<name>A0A8J6HRF6_TENMO</name>
<evidence type="ECO:0000313" key="1">
    <source>
        <dbReference type="EMBL" id="KAH0818298.1"/>
    </source>
</evidence>
<evidence type="ECO:0000313" key="2">
    <source>
        <dbReference type="Proteomes" id="UP000719412"/>
    </source>
</evidence>
<organism evidence="1 2">
    <name type="scientific">Tenebrio molitor</name>
    <name type="common">Yellow mealworm beetle</name>
    <dbReference type="NCBI Taxonomy" id="7067"/>
    <lineage>
        <taxon>Eukaryota</taxon>
        <taxon>Metazoa</taxon>
        <taxon>Ecdysozoa</taxon>
        <taxon>Arthropoda</taxon>
        <taxon>Hexapoda</taxon>
        <taxon>Insecta</taxon>
        <taxon>Pterygota</taxon>
        <taxon>Neoptera</taxon>
        <taxon>Endopterygota</taxon>
        <taxon>Coleoptera</taxon>
        <taxon>Polyphaga</taxon>
        <taxon>Cucujiformia</taxon>
        <taxon>Tenebrionidae</taxon>
        <taxon>Tenebrio</taxon>
    </lineage>
</organism>
<comment type="caution">
    <text evidence="1">The sequence shown here is derived from an EMBL/GenBank/DDBJ whole genome shotgun (WGS) entry which is preliminary data.</text>
</comment>